<accession>A0AAW2C7U1</accession>
<dbReference type="AlphaFoldDB" id="A0AAW2C7U1"/>
<reference evidence="1 2" key="1">
    <citation type="submission" date="2024-01" db="EMBL/GenBank/DDBJ databases">
        <title>A telomere-to-telomere, gap-free genome of sweet tea (Lithocarpus litseifolius).</title>
        <authorList>
            <person name="Zhou J."/>
        </authorList>
    </citation>
    <scope>NUCLEOTIDE SEQUENCE [LARGE SCALE GENOMIC DNA]</scope>
    <source>
        <strain evidence="1">Zhou-2022a</strain>
        <tissue evidence="1">Leaf</tissue>
    </source>
</reference>
<sequence length="347" mass="38903">MLTPYDFSAITGLKMDDERTAVNESISSVEISGLLGVMIPKVKRGAPFVWQVWMYEYFGVGSQLLEDVDDMFPRFLHWLPKYCLSAPPKHSLQAWRTMIDSLAADDMSLNPWLGCEEYVECAWAQELNGRQVLFECRHGRYWYLGDWVLAQLADLLANEEIARARVSHVVLGTLGDYLEFVQAQLEGYLADIFGTSVGVDLVEESMQMIRELCPTIEEFLAILGYEPGKKSVAVSCDPKHREILFDALGLPTSITSSMIEGQMVNLHIVVTRLINKRTHGVSNNMQKNFGLALCFMGEFLLCTRRPGFMDARTIGIVSQIKDGDNSASLVFTETLLGLDSVFLGGEF</sequence>
<name>A0AAW2C7U1_9ROSI</name>
<evidence type="ECO:0000313" key="1">
    <source>
        <dbReference type="EMBL" id="KAK9993607.1"/>
    </source>
</evidence>
<dbReference type="Proteomes" id="UP001459277">
    <property type="component" value="Unassembled WGS sequence"/>
</dbReference>
<proteinExistence type="predicted"/>
<dbReference type="EMBL" id="JAZDWU010000008">
    <property type="protein sequence ID" value="KAK9993607.1"/>
    <property type="molecule type" value="Genomic_DNA"/>
</dbReference>
<comment type="caution">
    <text evidence="1">The sequence shown here is derived from an EMBL/GenBank/DDBJ whole genome shotgun (WGS) entry which is preliminary data.</text>
</comment>
<gene>
    <name evidence="1" type="ORF">SO802_023310</name>
</gene>
<evidence type="ECO:0000313" key="2">
    <source>
        <dbReference type="Proteomes" id="UP001459277"/>
    </source>
</evidence>
<protein>
    <submittedName>
        <fullName evidence="1">Uncharacterized protein</fullName>
    </submittedName>
</protein>
<organism evidence="1 2">
    <name type="scientific">Lithocarpus litseifolius</name>
    <dbReference type="NCBI Taxonomy" id="425828"/>
    <lineage>
        <taxon>Eukaryota</taxon>
        <taxon>Viridiplantae</taxon>
        <taxon>Streptophyta</taxon>
        <taxon>Embryophyta</taxon>
        <taxon>Tracheophyta</taxon>
        <taxon>Spermatophyta</taxon>
        <taxon>Magnoliopsida</taxon>
        <taxon>eudicotyledons</taxon>
        <taxon>Gunneridae</taxon>
        <taxon>Pentapetalae</taxon>
        <taxon>rosids</taxon>
        <taxon>fabids</taxon>
        <taxon>Fagales</taxon>
        <taxon>Fagaceae</taxon>
        <taxon>Lithocarpus</taxon>
    </lineage>
</organism>
<keyword evidence="2" id="KW-1185">Reference proteome</keyword>